<dbReference type="Proteomes" id="UP001595683">
    <property type="component" value="Unassembled WGS sequence"/>
</dbReference>
<comment type="caution">
    <text evidence="1">The sequence shown here is derived from an EMBL/GenBank/DDBJ whole genome shotgun (WGS) entry which is preliminary data.</text>
</comment>
<accession>A0ABV7UZP8</accession>
<proteinExistence type="predicted"/>
<reference evidence="2" key="1">
    <citation type="journal article" date="2019" name="Int. J. Syst. Evol. Microbiol.">
        <title>The Global Catalogue of Microorganisms (GCM) 10K type strain sequencing project: providing services to taxonomists for standard genome sequencing and annotation.</title>
        <authorList>
            <consortium name="The Broad Institute Genomics Platform"/>
            <consortium name="The Broad Institute Genome Sequencing Center for Infectious Disease"/>
            <person name="Wu L."/>
            <person name="Ma J."/>
        </authorList>
    </citation>
    <scope>NUCLEOTIDE SEQUENCE [LARGE SCALE GENOMIC DNA]</scope>
    <source>
        <strain evidence="2">KCTC 42224</strain>
    </source>
</reference>
<dbReference type="EMBL" id="JBHRYE010000006">
    <property type="protein sequence ID" value="MFC3670382.1"/>
    <property type="molecule type" value="Genomic_DNA"/>
</dbReference>
<protein>
    <submittedName>
        <fullName evidence="1">Uncharacterized protein</fullName>
    </submittedName>
</protein>
<feature type="non-terminal residue" evidence="1">
    <location>
        <position position="1"/>
    </location>
</feature>
<evidence type="ECO:0000313" key="2">
    <source>
        <dbReference type="Proteomes" id="UP001595683"/>
    </source>
</evidence>
<sequence>SDFTPWESQKSHFCQSSASLQSAALPCICNNSLLEGKRMGPSRPGDISHGGYDHFLTIGLRSL</sequence>
<keyword evidence="2" id="KW-1185">Reference proteome</keyword>
<name>A0ABV7UZP8_9SPHN</name>
<evidence type="ECO:0000313" key="1">
    <source>
        <dbReference type="EMBL" id="MFC3670382.1"/>
    </source>
</evidence>
<gene>
    <name evidence="1" type="ORF">ACFOOT_02990</name>
</gene>
<organism evidence="1 2">
    <name type="scientific">Novosphingobium pokkalii</name>
    <dbReference type="NCBI Taxonomy" id="1770194"/>
    <lineage>
        <taxon>Bacteria</taxon>
        <taxon>Pseudomonadati</taxon>
        <taxon>Pseudomonadota</taxon>
        <taxon>Alphaproteobacteria</taxon>
        <taxon>Sphingomonadales</taxon>
        <taxon>Sphingomonadaceae</taxon>
        <taxon>Novosphingobium</taxon>
    </lineage>
</organism>
<dbReference type="RefSeq" id="WP_379540751.1">
    <property type="nucleotide sequence ID" value="NZ_JBHRYE010000006.1"/>
</dbReference>